<dbReference type="AlphaFoldDB" id="A0A059A704"/>
<evidence type="ECO:0000313" key="1">
    <source>
        <dbReference type="EMBL" id="KCW49887.1"/>
    </source>
</evidence>
<name>A0A059A704_EUCGR</name>
<reference evidence="1" key="1">
    <citation type="submission" date="2013-07" db="EMBL/GenBank/DDBJ databases">
        <title>The genome of Eucalyptus grandis.</title>
        <authorList>
            <person name="Schmutz J."/>
            <person name="Hayes R."/>
            <person name="Myburg A."/>
            <person name="Tuskan G."/>
            <person name="Grattapaglia D."/>
            <person name="Rokhsar D.S."/>
        </authorList>
    </citation>
    <scope>NUCLEOTIDE SEQUENCE</scope>
    <source>
        <tissue evidence="1">Leaf extractions</tissue>
    </source>
</reference>
<organism evidence="1">
    <name type="scientific">Eucalyptus grandis</name>
    <name type="common">Flooded gum</name>
    <dbReference type="NCBI Taxonomy" id="71139"/>
    <lineage>
        <taxon>Eukaryota</taxon>
        <taxon>Viridiplantae</taxon>
        <taxon>Streptophyta</taxon>
        <taxon>Embryophyta</taxon>
        <taxon>Tracheophyta</taxon>
        <taxon>Spermatophyta</taxon>
        <taxon>Magnoliopsida</taxon>
        <taxon>eudicotyledons</taxon>
        <taxon>Gunneridae</taxon>
        <taxon>Pentapetalae</taxon>
        <taxon>rosids</taxon>
        <taxon>malvids</taxon>
        <taxon>Myrtales</taxon>
        <taxon>Myrtaceae</taxon>
        <taxon>Myrtoideae</taxon>
        <taxon>Eucalypteae</taxon>
        <taxon>Eucalyptus</taxon>
    </lineage>
</organism>
<gene>
    <name evidence="1" type="ORF">EUGRSUZ_K03355</name>
</gene>
<proteinExistence type="predicted"/>
<accession>A0A059A704</accession>
<protein>
    <submittedName>
        <fullName evidence="1">Uncharacterized protein</fullName>
    </submittedName>
</protein>
<dbReference type="EMBL" id="KK198763">
    <property type="protein sequence ID" value="KCW49887.1"/>
    <property type="molecule type" value="Genomic_DNA"/>
</dbReference>
<sequence length="116" mass="12763">MLIELFQAESSPGFCLEGAGDGEPSIPISFFKSLMLCSSSSIRLPISSSASWSKKTTDCDISFKLIHGRRLSNAFKSMHKKSILLVRGKNDGKNRKESGTSFHYAIPKRSHIPVDS</sequence>
<dbReference type="InParanoid" id="A0A059A704"/>
<dbReference type="Gramene" id="KCW49887">
    <property type="protein sequence ID" value="KCW49887"/>
    <property type="gene ID" value="EUGRSUZ_K03355"/>
</dbReference>